<sequence length="203" mass="23034">MWIRNSEDVSSFLEKLWECLGGDGNGEKEQTDFLYRHNVTFDNVTTEVEILDTSKCVKNGCLYEHLRWGEAFVVVYSVTDRQSFHEAQELLSQLAKLKLPSYYTSLLLGNKRDLDHCRKICVDDGQEVSLQYGCQFYEVSAAENFAGVSLAFQSLLREARSVQLLKALPIRRKLGVNSVSKVLGNIFGKNSKGDRKKRPSLSI</sequence>
<dbReference type="GO" id="GO:0003925">
    <property type="term" value="F:G protein activity"/>
    <property type="evidence" value="ECO:0007669"/>
    <property type="project" value="UniProtKB-EC"/>
</dbReference>
<accession>A0A7F5R4F3</accession>
<organism evidence="5 6">
    <name type="scientific">Agrilus planipennis</name>
    <name type="common">Emerald ash borer</name>
    <name type="synonym">Agrilus marcopoli</name>
    <dbReference type="NCBI Taxonomy" id="224129"/>
    <lineage>
        <taxon>Eukaryota</taxon>
        <taxon>Metazoa</taxon>
        <taxon>Ecdysozoa</taxon>
        <taxon>Arthropoda</taxon>
        <taxon>Hexapoda</taxon>
        <taxon>Insecta</taxon>
        <taxon>Pterygota</taxon>
        <taxon>Neoptera</taxon>
        <taxon>Endopterygota</taxon>
        <taxon>Coleoptera</taxon>
        <taxon>Polyphaga</taxon>
        <taxon>Elateriformia</taxon>
        <taxon>Buprestoidea</taxon>
        <taxon>Buprestidae</taxon>
        <taxon>Agrilinae</taxon>
        <taxon>Agrilus</taxon>
    </lineage>
</organism>
<comment type="catalytic activity">
    <reaction evidence="4">
        <text>GTP + H2O = GDP + phosphate + H(+)</text>
        <dbReference type="Rhea" id="RHEA:19669"/>
        <dbReference type="ChEBI" id="CHEBI:15377"/>
        <dbReference type="ChEBI" id="CHEBI:15378"/>
        <dbReference type="ChEBI" id="CHEBI:37565"/>
        <dbReference type="ChEBI" id="CHEBI:43474"/>
        <dbReference type="ChEBI" id="CHEBI:58189"/>
        <dbReference type="EC" id="3.6.5.2"/>
    </reaction>
</comment>
<dbReference type="Pfam" id="PF00071">
    <property type="entry name" value="Ras"/>
    <property type="match status" value="1"/>
</dbReference>
<dbReference type="EC" id="3.6.5.2" evidence="2"/>
<dbReference type="SMART" id="SM00173">
    <property type="entry name" value="RAS"/>
    <property type="match status" value="1"/>
</dbReference>
<dbReference type="InterPro" id="IPR001806">
    <property type="entry name" value="Small_GTPase"/>
</dbReference>
<dbReference type="PROSITE" id="PS51419">
    <property type="entry name" value="RAB"/>
    <property type="match status" value="1"/>
</dbReference>
<dbReference type="InterPro" id="IPR051065">
    <property type="entry name" value="Ras-related_GTPase"/>
</dbReference>
<dbReference type="PANTHER" id="PTHR45704">
    <property type="entry name" value="RAS-LIKE FAMILY MEMBER 11"/>
    <property type="match status" value="1"/>
</dbReference>
<keyword evidence="5" id="KW-1185">Reference proteome</keyword>
<keyword evidence="3" id="KW-0378">Hydrolase</keyword>
<dbReference type="GO" id="GO:0005525">
    <property type="term" value="F:GTP binding"/>
    <property type="evidence" value="ECO:0007669"/>
    <property type="project" value="InterPro"/>
</dbReference>
<dbReference type="KEGG" id="apln:108737922"/>
<dbReference type="PROSITE" id="PS51421">
    <property type="entry name" value="RAS"/>
    <property type="match status" value="1"/>
</dbReference>
<reference evidence="6" key="1">
    <citation type="submission" date="2025-08" db="UniProtKB">
        <authorList>
            <consortium name="RefSeq"/>
        </authorList>
    </citation>
    <scope>IDENTIFICATION</scope>
    <source>
        <tissue evidence="6">Entire body</tissue>
    </source>
</reference>
<proteinExistence type="inferred from homology"/>
<dbReference type="RefSeq" id="XP_025830368.1">
    <property type="nucleotide sequence ID" value="XM_025974583.1"/>
</dbReference>
<dbReference type="AlphaFoldDB" id="A0A7F5R4F3"/>
<evidence type="ECO:0000313" key="5">
    <source>
        <dbReference type="Proteomes" id="UP000192223"/>
    </source>
</evidence>
<name>A0A7F5R4F3_AGRPL</name>
<dbReference type="Proteomes" id="UP000192223">
    <property type="component" value="Unplaced"/>
</dbReference>
<dbReference type="SUPFAM" id="SSF52540">
    <property type="entry name" value="P-loop containing nucleoside triphosphate hydrolases"/>
    <property type="match status" value="1"/>
</dbReference>
<evidence type="ECO:0000256" key="2">
    <source>
        <dbReference type="ARBA" id="ARBA00011984"/>
    </source>
</evidence>
<dbReference type="Gene3D" id="3.40.50.300">
    <property type="entry name" value="P-loop containing nucleotide triphosphate hydrolases"/>
    <property type="match status" value="1"/>
</dbReference>
<evidence type="ECO:0000256" key="4">
    <source>
        <dbReference type="ARBA" id="ARBA00048098"/>
    </source>
</evidence>
<evidence type="ECO:0000256" key="3">
    <source>
        <dbReference type="ARBA" id="ARBA00022801"/>
    </source>
</evidence>
<dbReference type="InParanoid" id="A0A7F5R4F3"/>
<evidence type="ECO:0000256" key="1">
    <source>
        <dbReference type="ARBA" id="ARBA00008344"/>
    </source>
</evidence>
<dbReference type="SMART" id="SM00175">
    <property type="entry name" value="RAB"/>
    <property type="match status" value="1"/>
</dbReference>
<dbReference type="GeneID" id="108737922"/>
<gene>
    <name evidence="6" type="primary">LOC108737922</name>
</gene>
<dbReference type="OrthoDB" id="18798at2759"/>
<protein>
    <recommendedName>
        <fullName evidence="2">small monomeric GTPase</fullName>
        <ecNumber evidence="2">3.6.5.2</ecNumber>
    </recommendedName>
</protein>
<dbReference type="InterPro" id="IPR027417">
    <property type="entry name" value="P-loop_NTPase"/>
</dbReference>
<comment type="similarity">
    <text evidence="1">Belongs to the small GTPase superfamily. Ras family.</text>
</comment>
<evidence type="ECO:0000313" key="6">
    <source>
        <dbReference type="RefSeq" id="XP_025830368.1"/>
    </source>
</evidence>